<comment type="subcellular location">
    <subcellularLocation>
        <location evidence="6">Cell inner membrane</location>
        <topology evidence="6">Multi-pass membrane protein</topology>
    </subcellularLocation>
    <subcellularLocation>
        <location evidence="1">Membrane</location>
        <topology evidence="1">Multi-pass membrane protein</topology>
    </subcellularLocation>
</comment>
<evidence type="ECO:0000256" key="3">
    <source>
        <dbReference type="ARBA" id="ARBA00022960"/>
    </source>
</evidence>
<keyword evidence="6" id="KW-0961">Cell wall biogenesis/degradation</keyword>
<dbReference type="HAMAP" id="MF_02079">
    <property type="entry name" value="PGT_RodA"/>
    <property type="match status" value="1"/>
</dbReference>
<feature type="transmembrane region" description="Helical" evidence="6">
    <location>
        <begin position="164"/>
        <end position="183"/>
    </location>
</feature>
<gene>
    <name evidence="6" type="primary">mrdB</name>
    <name evidence="6" type="synonym">rodA</name>
    <name evidence="7" type="ORF">N788_12970</name>
</gene>
<keyword evidence="6" id="KW-0808">Transferase</keyword>
<dbReference type="EC" id="2.4.99.28" evidence="6"/>
<evidence type="ECO:0000256" key="1">
    <source>
        <dbReference type="ARBA" id="ARBA00004141"/>
    </source>
</evidence>
<evidence type="ECO:0000256" key="6">
    <source>
        <dbReference type="HAMAP-Rule" id="MF_02079"/>
    </source>
</evidence>
<comment type="similarity">
    <text evidence="6">Belongs to the SEDS family. MrdB/RodA subfamily.</text>
</comment>
<dbReference type="STRING" id="1121014.N788_12970"/>
<reference evidence="8" key="1">
    <citation type="submission" date="2013-08" db="EMBL/GenBank/DDBJ databases">
        <title>Genome sequencing of Arenimonas donghaensis.</title>
        <authorList>
            <person name="Chen F."/>
            <person name="Wang G."/>
        </authorList>
    </citation>
    <scope>NUCLEOTIDE SEQUENCE [LARGE SCALE GENOMIC DNA]</scope>
    <source>
        <strain evidence="8">HO3-R19</strain>
    </source>
</reference>
<sequence>MIALLRWGGELFDRLFEKVDLPLLLALLALMVVSLVVLASASGENTRLVVSQGARFGVGLVALLLLSRVTPAKLRLWTPLAYAGSLVLLAAVFVFGTGRSANLWLNLGVFYLQPGELLKLTVPMMLAWYLHSVTLPPGWRVLAVCAAIIGLPVAMIVFQPDLGTGMLVAASGVFAVFLAGIAWWRIGLFAGLGLAALPAAWPFLLPHQRERILTFVNPENDPLGAGWNIIQSKIAIGSGGLTGKGWGQGSQSHLDFLPEHTTDFVFSVLSEEFGWVGVVTVLALYLFVVGRCLWIATQARDGFARLLAGTLAMTFSVYVVVNGGMVAGLLPVVGVPMPLVSFGGTSAVSLLVGFGMVMSVHAHRKFMAS</sequence>
<keyword evidence="6" id="KW-0328">Glycosyltransferase</keyword>
<feature type="transmembrane region" description="Helical" evidence="6">
    <location>
        <begin position="339"/>
        <end position="360"/>
    </location>
</feature>
<comment type="caution">
    <text evidence="7">The sequence shown here is derived from an EMBL/GenBank/DDBJ whole genome shotgun (WGS) entry which is preliminary data.</text>
</comment>
<feature type="transmembrane region" description="Helical" evidence="6">
    <location>
        <begin position="21"/>
        <end position="42"/>
    </location>
</feature>
<evidence type="ECO:0000256" key="4">
    <source>
        <dbReference type="ARBA" id="ARBA00022989"/>
    </source>
</evidence>
<evidence type="ECO:0000256" key="5">
    <source>
        <dbReference type="ARBA" id="ARBA00023136"/>
    </source>
</evidence>
<keyword evidence="3 6" id="KW-0133">Cell shape</keyword>
<feature type="transmembrane region" description="Helical" evidence="6">
    <location>
        <begin position="48"/>
        <end position="67"/>
    </location>
</feature>
<keyword evidence="6" id="KW-0573">Peptidoglycan synthesis</keyword>
<accession>A0A087MHW7</accession>
<dbReference type="GO" id="GO:0032153">
    <property type="term" value="C:cell division site"/>
    <property type="evidence" value="ECO:0007669"/>
    <property type="project" value="TreeGrafter"/>
</dbReference>
<evidence type="ECO:0000313" key="7">
    <source>
        <dbReference type="EMBL" id="KFL36470.1"/>
    </source>
</evidence>
<evidence type="ECO:0000313" key="8">
    <source>
        <dbReference type="Proteomes" id="UP000029085"/>
    </source>
</evidence>
<keyword evidence="4 6" id="KW-1133">Transmembrane helix</keyword>
<feature type="transmembrane region" description="Helical" evidence="6">
    <location>
        <begin position="188"/>
        <end position="205"/>
    </location>
</feature>
<keyword evidence="5 6" id="KW-0472">Membrane</keyword>
<dbReference type="GO" id="GO:0051301">
    <property type="term" value="P:cell division"/>
    <property type="evidence" value="ECO:0007669"/>
    <property type="project" value="InterPro"/>
</dbReference>
<dbReference type="GO" id="GO:0005886">
    <property type="term" value="C:plasma membrane"/>
    <property type="evidence" value="ECO:0007669"/>
    <property type="project" value="UniProtKB-SubCell"/>
</dbReference>
<comment type="function">
    <text evidence="6">Peptidoglycan polymerase that is essential for cell wall elongation.</text>
</comment>
<comment type="catalytic activity">
    <reaction evidence="6">
        <text>[GlcNAc-(1-&gt;4)-Mur2Ac(oyl-L-Ala-gamma-D-Glu-L-Lys-D-Ala-D-Ala)](n)-di-trans,octa-cis-undecaprenyl diphosphate + beta-D-GlcNAc-(1-&gt;4)-Mur2Ac(oyl-L-Ala-gamma-D-Glu-L-Lys-D-Ala-D-Ala)-di-trans,octa-cis-undecaprenyl diphosphate = [GlcNAc-(1-&gt;4)-Mur2Ac(oyl-L-Ala-gamma-D-Glu-L-Lys-D-Ala-D-Ala)](n+1)-di-trans,octa-cis-undecaprenyl diphosphate + di-trans,octa-cis-undecaprenyl diphosphate + H(+)</text>
        <dbReference type="Rhea" id="RHEA:23708"/>
        <dbReference type="Rhea" id="RHEA-COMP:9602"/>
        <dbReference type="Rhea" id="RHEA-COMP:9603"/>
        <dbReference type="ChEBI" id="CHEBI:15378"/>
        <dbReference type="ChEBI" id="CHEBI:58405"/>
        <dbReference type="ChEBI" id="CHEBI:60033"/>
        <dbReference type="ChEBI" id="CHEBI:78435"/>
        <dbReference type="EC" id="2.4.99.28"/>
    </reaction>
</comment>
<feature type="transmembrane region" description="Helical" evidence="6">
    <location>
        <begin position="273"/>
        <end position="294"/>
    </location>
</feature>
<reference evidence="7 8" key="2">
    <citation type="journal article" date="2015" name="Stand. Genomic Sci.">
        <title>High quality draft genomic sequence of Arenimonas donghaensis DSM 18148(T).</title>
        <authorList>
            <person name="Chen F."/>
            <person name="Wang H."/>
            <person name="Cao Y."/>
            <person name="Li X."/>
            <person name="Wang G."/>
        </authorList>
    </citation>
    <scope>NUCLEOTIDE SEQUENCE [LARGE SCALE GENOMIC DNA]</scope>
    <source>
        <strain evidence="7 8">HO3-R19</strain>
    </source>
</reference>
<dbReference type="UniPathway" id="UPA00219"/>
<proteinExistence type="inferred from homology"/>
<name>A0A087MHW7_9GAMM</name>
<feature type="transmembrane region" description="Helical" evidence="6">
    <location>
        <begin position="79"/>
        <end position="98"/>
    </location>
</feature>
<dbReference type="OrthoDB" id="9768187at2"/>
<dbReference type="GO" id="GO:0009252">
    <property type="term" value="P:peptidoglycan biosynthetic process"/>
    <property type="evidence" value="ECO:0007669"/>
    <property type="project" value="UniProtKB-UniRule"/>
</dbReference>
<dbReference type="PATRIC" id="fig|1121014.3.peg.1660"/>
<feature type="transmembrane region" description="Helical" evidence="6">
    <location>
        <begin position="110"/>
        <end position="129"/>
    </location>
</feature>
<dbReference type="InterPro" id="IPR011923">
    <property type="entry name" value="RodA/MrdB"/>
</dbReference>
<dbReference type="NCBIfam" id="TIGR02210">
    <property type="entry name" value="rodA_shape"/>
    <property type="match status" value="1"/>
</dbReference>
<organism evidence="7 8">
    <name type="scientific">Arenimonas donghaensis DSM 18148 = HO3-R19</name>
    <dbReference type="NCBI Taxonomy" id="1121014"/>
    <lineage>
        <taxon>Bacteria</taxon>
        <taxon>Pseudomonadati</taxon>
        <taxon>Pseudomonadota</taxon>
        <taxon>Gammaproteobacteria</taxon>
        <taxon>Lysobacterales</taxon>
        <taxon>Lysobacteraceae</taxon>
        <taxon>Arenimonas</taxon>
    </lineage>
</organism>
<keyword evidence="8" id="KW-1185">Reference proteome</keyword>
<keyword evidence="6" id="KW-0997">Cell inner membrane</keyword>
<comment type="pathway">
    <text evidence="6">Cell wall biogenesis; peptidoglycan biosynthesis.</text>
</comment>
<dbReference type="AlphaFoldDB" id="A0A087MHW7"/>
<feature type="transmembrane region" description="Helical" evidence="6">
    <location>
        <begin position="141"/>
        <end position="158"/>
    </location>
</feature>
<dbReference type="GO" id="GO:0008360">
    <property type="term" value="P:regulation of cell shape"/>
    <property type="evidence" value="ECO:0007669"/>
    <property type="project" value="UniProtKB-KW"/>
</dbReference>
<keyword evidence="6" id="KW-1003">Cell membrane</keyword>
<dbReference type="GO" id="GO:0015648">
    <property type="term" value="F:lipid-linked peptidoglycan transporter activity"/>
    <property type="evidence" value="ECO:0007669"/>
    <property type="project" value="TreeGrafter"/>
</dbReference>
<feature type="transmembrane region" description="Helical" evidence="6">
    <location>
        <begin position="306"/>
        <end position="333"/>
    </location>
</feature>
<dbReference type="RefSeq" id="WP_034223736.1">
    <property type="nucleotide sequence ID" value="NZ_AVCJ01000015.1"/>
</dbReference>
<evidence type="ECO:0000256" key="2">
    <source>
        <dbReference type="ARBA" id="ARBA00022692"/>
    </source>
</evidence>
<dbReference type="Proteomes" id="UP000029085">
    <property type="component" value="Unassembled WGS sequence"/>
</dbReference>
<dbReference type="InterPro" id="IPR001182">
    <property type="entry name" value="FtsW/RodA"/>
</dbReference>
<dbReference type="GO" id="GO:0008955">
    <property type="term" value="F:peptidoglycan glycosyltransferase activity"/>
    <property type="evidence" value="ECO:0007669"/>
    <property type="project" value="UniProtKB-UniRule"/>
</dbReference>
<dbReference type="EMBL" id="AVCJ01000015">
    <property type="protein sequence ID" value="KFL36470.1"/>
    <property type="molecule type" value="Genomic_DNA"/>
</dbReference>
<protein>
    <recommendedName>
        <fullName evidence="6">Peptidoglycan glycosyltransferase MrdB</fullName>
        <shortName evidence="6">PGT</shortName>
        <ecNumber evidence="6">2.4.99.28</ecNumber>
    </recommendedName>
    <alternativeName>
        <fullName evidence="6">Cell elongation protein RodA</fullName>
    </alternativeName>
    <alternativeName>
        <fullName evidence="6">Cell wall polymerase</fullName>
    </alternativeName>
    <alternativeName>
        <fullName evidence="6">Peptidoglycan polymerase</fullName>
        <shortName evidence="6">PG polymerase</shortName>
    </alternativeName>
</protein>
<dbReference type="PANTHER" id="PTHR30474">
    <property type="entry name" value="CELL CYCLE PROTEIN"/>
    <property type="match status" value="1"/>
</dbReference>
<dbReference type="PANTHER" id="PTHR30474:SF1">
    <property type="entry name" value="PEPTIDOGLYCAN GLYCOSYLTRANSFERASE MRDB"/>
    <property type="match status" value="1"/>
</dbReference>
<dbReference type="GO" id="GO:0071555">
    <property type="term" value="P:cell wall organization"/>
    <property type="evidence" value="ECO:0007669"/>
    <property type="project" value="UniProtKB-KW"/>
</dbReference>
<keyword evidence="2 6" id="KW-0812">Transmembrane</keyword>
<dbReference type="Pfam" id="PF01098">
    <property type="entry name" value="FTSW_RODA_SPOVE"/>
    <property type="match status" value="1"/>
</dbReference>